<organism evidence="1 2">
    <name type="scientific">Piloderma croceum (strain F 1598)</name>
    <dbReference type="NCBI Taxonomy" id="765440"/>
    <lineage>
        <taxon>Eukaryota</taxon>
        <taxon>Fungi</taxon>
        <taxon>Dikarya</taxon>
        <taxon>Basidiomycota</taxon>
        <taxon>Agaricomycotina</taxon>
        <taxon>Agaricomycetes</taxon>
        <taxon>Agaricomycetidae</taxon>
        <taxon>Atheliales</taxon>
        <taxon>Atheliaceae</taxon>
        <taxon>Piloderma</taxon>
    </lineage>
</organism>
<name>A0A0C3FGC0_PILCF</name>
<dbReference type="AlphaFoldDB" id="A0A0C3FGC0"/>
<dbReference type="InParanoid" id="A0A0C3FGC0"/>
<reference evidence="1 2" key="1">
    <citation type="submission" date="2014-04" db="EMBL/GenBank/DDBJ databases">
        <authorList>
            <consortium name="DOE Joint Genome Institute"/>
            <person name="Kuo A."/>
            <person name="Tarkka M."/>
            <person name="Buscot F."/>
            <person name="Kohler A."/>
            <person name="Nagy L.G."/>
            <person name="Floudas D."/>
            <person name="Copeland A."/>
            <person name="Barry K.W."/>
            <person name="Cichocki N."/>
            <person name="Veneault-Fourrey C."/>
            <person name="LaButti K."/>
            <person name="Lindquist E.A."/>
            <person name="Lipzen A."/>
            <person name="Lundell T."/>
            <person name="Morin E."/>
            <person name="Murat C."/>
            <person name="Sun H."/>
            <person name="Tunlid A."/>
            <person name="Henrissat B."/>
            <person name="Grigoriev I.V."/>
            <person name="Hibbett D.S."/>
            <person name="Martin F."/>
            <person name="Nordberg H.P."/>
            <person name="Cantor M.N."/>
            <person name="Hua S.X."/>
        </authorList>
    </citation>
    <scope>NUCLEOTIDE SEQUENCE [LARGE SCALE GENOMIC DNA]</scope>
    <source>
        <strain evidence="1 2">F 1598</strain>
    </source>
</reference>
<sequence length="223" mass="24892">MASQPKNVLITEEPQASTADIGRPSSPLAWFICVYPVANVKQKPAELRVVFAYNCYLGLCMNLHNIKELHIIAGESGAYLDCQFFCKTWQCLKEFDCKWAEFLASGEIFGEETECSKLIGSILQHLLNAILISPSLPSSCSIAKMLWNLLRPPFYNGKPLDHVGGKVVLVDIEEPKTHLESVAVTDVKVVVKRSEVKNMLREIFPPVHPVRPLIALHLMASTF</sequence>
<evidence type="ECO:0000313" key="2">
    <source>
        <dbReference type="Proteomes" id="UP000054166"/>
    </source>
</evidence>
<dbReference type="Proteomes" id="UP000054166">
    <property type="component" value="Unassembled WGS sequence"/>
</dbReference>
<dbReference type="EMBL" id="KN833013">
    <property type="protein sequence ID" value="KIM78879.1"/>
    <property type="molecule type" value="Genomic_DNA"/>
</dbReference>
<accession>A0A0C3FGC0</accession>
<protein>
    <submittedName>
        <fullName evidence="1">Uncharacterized protein</fullName>
    </submittedName>
</protein>
<keyword evidence="2" id="KW-1185">Reference proteome</keyword>
<evidence type="ECO:0000313" key="1">
    <source>
        <dbReference type="EMBL" id="KIM78879.1"/>
    </source>
</evidence>
<reference evidence="2" key="2">
    <citation type="submission" date="2015-01" db="EMBL/GenBank/DDBJ databases">
        <title>Evolutionary Origins and Diversification of the Mycorrhizal Mutualists.</title>
        <authorList>
            <consortium name="DOE Joint Genome Institute"/>
            <consortium name="Mycorrhizal Genomics Consortium"/>
            <person name="Kohler A."/>
            <person name="Kuo A."/>
            <person name="Nagy L.G."/>
            <person name="Floudas D."/>
            <person name="Copeland A."/>
            <person name="Barry K.W."/>
            <person name="Cichocki N."/>
            <person name="Veneault-Fourrey C."/>
            <person name="LaButti K."/>
            <person name="Lindquist E.A."/>
            <person name="Lipzen A."/>
            <person name="Lundell T."/>
            <person name="Morin E."/>
            <person name="Murat C."/>
            <person name="Riley R."/>
            <person name="Ohm R."/>
            <person name="Sun H."/>
            <person name="Tunlid A."/>
            <person name="Henrissat B."/>
            <person name="Grigoriev I.V."/>
            <person name="Hibbett D.S."/>
            <person name="Martin F."/>
        </authorList>
    </citation>
    <scope>NUCLEOTIDE SEQUENCE [LARGE SCALE GENOMIC DNA]</scope>
    <source>
        <strain evidence="2">F 1598</strain>
    </source>
</reference>
<dbReference type="HOGENOM" id="CLU_1240538_0_0_1"/>
<proteinExistence type="predicted"/>
<gene>
    <name evidence="1" type="ORF">PILCRDRAFT_90414</name>
</gene>